<dbReference type="GO" id="GO:0006099">
    <property type="term" value="P:tricarboxylic acid cycle"/>
    <property type="evidence" value="ECO:0007669"/>
    <property type="project" value="InterPro"/>
</dbReference>
<organism evidence="1">
    <name type="scientific">mine drainage metagenome</name>
    <dbReference type="NCBI Taxonomy" id="410659"/>
    <lineage>
        <taxon>unclassified sequences</taxon>
        <taxon>metagenomes</taxon>
        <taxon>ecological metagenomes</taxon>
    </lineage>
</organism>
<dbReference type="InterPro" id="IPR015813">
    <property type="entry name" value="Pyrv/PenolPyrv_kinase-like_dom"/>
</dbReference>
<keyword evidence="1" id="KW-0670">Pyruvate</keyword>
<dbReference type="SUPFAM" id="SSF51621">
    <property type="entry name" value="Phosphoenolpyruvate/pyruvate domain"/>
    <property type="match status" value="1"/>
</dbReference>
<comment type="caution">
    <text evidence="1">The sequence shown here is derived from an EMBL/GenBank/DDBJ whole genome shotgun (WGS) entry which is preliminary data.</text>
</comment>
<dbReference type="PANTHER" id="PTHR30523:SF6">
    <property type="entry name" value="PHOSPHOENOLPYRUVATE CARBOXYLASE"/>
    <property type="match status" value="1"/>
</dbReference>
<dbReference type="InterPro" id="IPR021135">
    <property type="entry name" value="PEP_COase"/>
</dbReference>
<dbReference type="EMBL" id="AUZZ01001567">
    <property type="protein sequence ID" value="EQD63960.1"/>
    <property type="molecule type" value="Genomic_DNA"/>
</dbReference>
<dbReference type="GO" id="GO:0008964">
    <property type="term" value="F:phosphoenolpyruvate carboxylase activity"/>
    <property type="evidence" value="ECO:0007669"/>
    <property type="project" value="InterPro"/>
</dbReference>
<protein>
    <submittedName>
        <fullName evidence="1">Phosphoenolpyruvate carboxylase</fullName>
    </submittedName>
</protein>
<reference evidence="1" key="1">
    <citation type="submission" date="2013-08" db="EMBL/GenBank/DDBJ databases">
        <authorList>
            <person name="Mendez C."/>
            <person name="Richter M."/>
            <person name="Ferrer M."/>
            <person name="Sanchez J."/>
        </authorList>
    </citation>
    <scope>NUCLEOTIDE SEQUENCE</scope>
</reference>
<dbReference type="AlphaFoldDB" id="T1CBK0"/>
<gene>
    <name evidence="1" type="ORF">B2A_02266</name>
</gene>
<reference evidence="1" key="2">
    <citation type="journal article" date="2014" name="ISME J.">
        <title>Microbial stratification in low pH oxic and suboxic macroscopic growths along an acid mine drainage.</title>
        <authorList>
            <person name="Mendez-Garcia C."/>
            <person name="Mesa V."/>
            <person name="Sprenger R.R."/>
            <person name="Richter M."/>
            <person name="Diez M.S."/>
            <person name="Solano J."/>
            <person name="Bargiela R."/>
            <person name="Golyshina O.V."/>
            <person name="Manteca A."/>
            <person name="Ramos J.L."/>
            <person name="Gallego J.R."/>
            <person name="Llorente I."/>
            <person name="Martins Dos Santos V.A."/>
            <person name="Jensen O.N."/>
            <person name="Pelaez A.I."/>
            <person name="Sanchez J."/>
            <person name="Ferrer M."/>
        </authorList>
    </citation>
    <scope>NUCLEOTIDE SEQUENCE</scope>
</reference>
<dbReference type="PANTHER" id="PTHR30523">
    <property type="entry name" value="PHOSPHOENOLPYRUVATE CARBOXYLASE"/>
    <property type="match status" value="1"/>
</dbReference>
<dbReference type="GO" id="GO:0005829">
    <property type="term" value="C:cytosol"/>
    <property type="evidence" value="ECO:0007669"/>
    <property type="project" value="TreeGrafter"/>
</dbReference>
<dbReference type="Pfam" id="PF00311">
    <property type="entry name" value="PEPcase"/>
    <property type="match status" value="1"/>
</dbReference>
<proteinExistence type="predicted"/>
<accession>T1CBK0</accession>
<name>T1CBK0_9ZZZZ</name>
<dbReference type="GO" id="GO:0015977">
    <property type="term" value="P:carbon fixation"/>
    <property type="evidence" value="ECO:0007669"/>
    <property type="project" value="InterPro"/>
</dbReference>
<sequence>MLRLKGSDELLTGDPRLAQSIRLRNPYIDPMSLIQLDLLARWRATARSDAALFAALVTTVNGIAQGLQNTG</sequence>
<evidence type="ECO:0000313" key="1">
    <source>
        <dbReference type="EMBL" id="EQD63960.1"/>
    </source>
</evidence>